<feature type="transmembrane region" description="Helical" evidence="1">
    <location>
        <begin position="114"/>
        <end position="136"/>
    </location>
</feature>
<keyword evidence="1" id="KW-1133">Transmembrane helix</keyword>
<dbReference type="AlphaFoldDB" id="A0AAE4NY77"/>
<feature type="transmembrane region" description="Helical" evidence="1">
    <location>
        <begin position="51"/>
        <end position="73"/>
    </location>
</feature>
<reference evidence="2" key="1">
    <citation type="submission" date="2023-02" db="EMBL/GenBank/DDBJ databases">
        <title>Elizabethkingia anophelis draft genomes.</title>
        <authorList>
            <person name="Nicholson A.C."/>
            <person name="Whitney A.M."/>
            <person name="Humrighouse B.W."/>
            <person name="Villarma A."/>
            <person name="Bell M."/>
            <person name="Mcquiston J."/>
        </authorList>
    </citation>
    <scope>NUCLEOTIDE SEQUENCE</scope>
    <source>
        <strain evidence="2">B4955</strain>
    </source>
</reference>
<dbReference type="Proteomes" id="UP001189000">
    <property type="component" value="Unassembled WGS sequence"/>
</dbReference>
<evidence type="ECO:0008006" key="4">
    <source>
        <dbReference type="Google" id="ProtNLM"/>
    </source>
</evidence>
<keyword evidence="1" id="KW-0472">Membrane</keyword>
<feature type="transmembrane region" description="Helical" evidence="1">
    <location>
        <begin position="21"/>
        <end position="39"/>
    </location>
</feature>
<proteinExistence type="predicted"/>
<gene>
    <name evidence="2" type="ORF">CMU51_00190</name>
</gene>
<comment type="caution">
    <text evidence="2">The sequence shown here is derived from an EMBL/GenBank/DDBJ whole genome shotgun (WGS) entry which is preliminary data.</text>
</comment>
<evidence type="ECO:0000256" key="1">
    <source>
        <dbReference type="SAM" id="Phobius"/>
    </source>
</evidence>
<feature type="transmembrane region" description="Helical" evidence="1">
    <location>
        <begin position="85"/>
        <end position="102"/>
    </location>
</feature>
<protein>
    <recommendedName>
        <fullName evidence="4">Holin</fullName>
    </recommendedName>
</protein>
<name>A0AAE4NY77_9FLAO</name>
<accession>A0AAE4NY77</accession>
<organism evidence="2 3">
    <name type="scientific">Elizabethkingia anophelis</name>
    <dbReference type="NCBI Taxonomy" id="1117645"/>
    <lineage>
        <taxon>Bacteria</taxon>
        <taxon>Pseudomonadati</taxon>
        <taxon>Bacteroidota</taxon>
        <taxon>Flavobacteriia</taxon>
        <taxon>Flavobacteriales</taxon>
        <taxon>Weeksellaceae</taxon>
        <taxon>Elizabethkingia</taxon>
    </lineage>
</organism>
<dbReference type="EMBL" id="NWGY01000001">
    <property type="protein sequence ID" value="MDV3662479.1"/>
    <property type="molecule type" value="Genomic_DNA"/>
</dbReference>
<evidence type="ECO:0000313" key="3">
    <source>
        <dbReference type="Proteomes" id="UP001189000"/>
    </source>
</evidence>
<sequence length="180" mass="20257">MILKFLIKNLNILHSGKDMHVILPALFKLGTIPAVAFAFNEKVTGWYMDNSFFIIMVMAAILVDHALGTVVHLFYKHDFVFKKNYLGLITKVGGCIAGYVVLEMLREIVKEADFIAIYMKMLIQTMVFLYPGGSALGNLSIITRGKFPPIGWMNKLDNFQKTADLNSLKTKTDETNTDNT</sequence>
<evidence type="ECO:0000313" key="2">
    <source>
        <dbReference type="EMBL" id="MDV3662479.1"/>
    </source>
</evidence>
<keyword evidence="1" id="KW-0812">Transmembrane</keyword>